<dbReference type="EMBL" id="BHYL01000264">
    <property type="protein sequence ID" value="GCD21351.1"/>
    <property type="molecule type" value="Genomic_DNA"/>
</dbReference>
<keyword evidence="1" id="KW-0472">Membrane</keyword>
<comment type="caution">
    <text evidence="2">The sequence shown here is derived from an EMBL/GenBank/DDBJ whole genome shotgun (WGS) entry which is preliminary data.</text>
</comment>
<protein>
    <submittedName>
        <fullName evidence="2">Uncharacterized protein</fullName>
    </submittedName>
</protein>
<gene>
    <name evidence="2" type="ORF">CTKZ_29130</name>
</gene>
<keyword evidence="1" id="KW-1133">Transmembrane helix</keyword>
<evidence type="ECO:0000313" key="2">
    <source>
        <dbReference type="EMBL" id="GCD21351.1"/>
    </source>
</evidence>
<organism evidence="2 3">
    <name type="scientific">Cellulomonas algicola</name>
    <dbReference type="NCBI Taxonomy" id="2071633"/>
    <lineage>
        <taxon>Bacteria</taxon>
        <taxon>Bacillati</taxon>
        <taxon>Actinomycetota</taxon>
        <taxon>Actinomycetes</taxon>
        <taxon>Micrococcales</taxon>
        <taxon>Cellulomonadaceae</taxon>
        <taxon>Cellulomonas</taxon>
    </lineage>
</organism>
<proteinExistence type="predicted"/>
<accession>A0A401V396</accession>
<feature type="transmembrane region" description="Helical" evidence="1">
    <location>
        <begin position="30"/>
        <end position="47"/>
    </location>
</feature>
<dbReference type="RefSeq" id="WP_124343862.1">
    <property type="nucleotide sequence ID" value="NZ_BHYL01000264.1"/>
</dbReference>
<evidence type="ECO:0000256" key="1">
    <source>
        <dbReference type="SAM" id="Phobius"/>
    </source>
</evidence>
<evidence type="ECO:0000313" key="3">
    <source>
        <dbReference type="Proteomes" id="UP000288246"/>
    </source>
</evidence>
<reference evidence="2 3" key="1">
    <citation type="submission" date="2018-11" db="EMBL/GenBank/DDBJ databases">
        <title>Draft genome sequence of Cellulomonas takizawaensis strain TKZ-21.</title>
        <authorList>
            <person name="Yamamura H."/>
            <person name="Hayashi T."/>
            <person name="Hamada M."/>
            <person name="Serisawa Y."/>
            <person name="Matsuyama K."/>
            <person name="Nakagawa Y."/>
            <person name="Otoguro M."/>
            <person name="Yanagida F."/>
            <person name="Hayakawa M."/>
        </authorList>
    </citation>
    <scope>NUCLEOTIDE SEQUENCE [LARGE SCALE GENOMIC DNA]</scope>
    <source>
        <strain evidence="2 3">TKZ-21</strain>
    </source>
</reference>
<feature type="transmembrane region" description="Helical" evidence="1">
    <location>
        <begin position="53"/>
        <end position="76"/>
    </location>
</feature>
<sequence length="86" mass="9016">MGRHTTGDGPARPTRGARVRAFLVRWLERLLIAAGAGAATLAVLRWAGVGWTTTWWCVGGVAVLVLVAGALASTVPPPHPGHDARR</sequence>
<keyword evidence="1" id="KW-0812">Transmembrane</keyword>
<dbReference type="AlphaFoldDB" id="A0A401V396"/>
<name>A0A401V396_9CELL</name>
<keyword evidence="3" id="KW-1185">Reference proteome</keyword>
<dbReference type="Proteomes" id="UP000288246">
    <property type="component" value="Unassembled WGS sequence"/>
</dbReference>